<keyword evidence="8" id="KW-1185">Reference proteome</keyword>
<proteinExistence type="predicted"/>
<dbReference type="Proteomes" id="UP001161691">
    <property type="component" value="Unassembled WGS sequence"/>
</dbReference>
<dbReference type="Gene3D" id="1.10.10.60">
    <property type="entry name" value="Homeodomain-like"/>
    <property type="match status" value="2"/>
</dbReference>
<sequence length="476" mass="52956">MHTAIIADDEPWIVEGIKAAVDWAKYGFEVIGDAEDGQAALALIEALRPTLVFTDIKMPAMNGLELIQRGKAVSPDTLFVVLSGHAEFAYAQKAINYGTFGYCLKPFEIDEIHGMLSRIAQHLESSEKKAPTSHSYALYEAICSGDLDRISRLLDKSGMPVSVGTPLVPVVVQGRHTPPAVPGIVCLSFPMSSRRHGYLMEERRKAAFLQGIGGAGRPVEFGVGVGPSLSDVAELDAALEAASLAAYGMFATGRPGVYPAAAAAVERPIEERLREIAKTLERKDRLGFIAAMDSAKAGFRDGALTIKEAYVLYTSVLYLFPREGSKPSGRFFEGYEQLYYRYGTAEAMVDDLTAMTLDSFEEGVEAAEAGISHKKVKEIVLYIRNRFNQELSIQSLAEQFYLSPNYLCQLFKREVGETIVEHISRQRIEYACKLLEDTDLSIYQVGEKCGFHDYFYFTRIFKRYRKMTPTQYRERS</sequence>
<dbReference type="SMART" id="SM00342">
    <property type="entry name" value="HTH_ARAC"/>
    <property type="match status" value="1"/>
</dbReference>
<dbReference type="SUPFAM" id="SSF52172">
    <property type="entry name" value="CheY-like"/>
    <property type="match status" value="1"/>
</dbReference>
<dbReference type="InterPro" id="IPR011006">
    <property type="entry name" value="CheY-like_superfamily"/>
</dbReference>
<evidence type="ECO:0000256" key="1">
    <source>
        <dbReference type="ARBA" id="ARBA00023015"/>
    </source>
</evidence>
<dbReference type="PROSITE" id="PS01124">
    <property type="entry name" value="HTH_ARAC_FAMILY_2"/>
    <property type="match status" value="1"/>
</dbReference>
<dbReference type="Pfam" id="PF00072">
    <property type="entry name" value="Response_reg"/>
    <property type="match status" value="1"/>
</dbReference>
<keyword evidence="3" id="KW-0804">Transcription</keyword>
<name>A0ABT6TAH4_9BACL</name>
<keyword evidence="1" id="KW-0805">Transcription regulation</keyword>
<evidence type="ECO:0000259" key="6">
    <source>
        <dbReference type="PROSITE" id="PS50110"/>
    </source>
</evidence>
<comment type="caution">
    <text evidence="7">The sequence shown here is derived from an EMBL/GenBank/DDBJ whole genome shotgun (WGS) entry which is preliminary data.</text>
</comment>
<reference evidence="7" key="1">
    <citation type="submission" date="2023-04" db="EMBL/GenBank/DDBJ databases">
        <title>Comparative genomic analysis of Cohnella hashimotonis sp. nov., isolated from the International Space Station.</title>
        <authorList>
            <person name="Venkateswaran K."/>
            <person name="Simpson A."/>
        </authorList>
    </citation>
    <scope>NUCLEOTIDE SEQUENCE</scope>
    <source>
        <strain evidence="7">F6_2S_P_1</strain>
    </source>
</reference>
<dbReference type="InterPro" id="IPR018062">
    <property type="entry name" value="HTH_AraC-typ_CS"/>
</dbReference>
<dbReference type="InterPro" id="IPR001789">
    <property type="entry name" value="Sig_transdc_resp-reg_receiver"/>
</dbReference>
<dbReference type="InterPro" id="IPR018060">
    <property type="entry name" value="HTH_AraC"/>
</dbReference>
<dbReference type="InterPro" id="IPR009057">
    <property type="entry name" value="Homeodomain-like_sf"/>
</dbReference>
<dbReference type="PROSITE" id="PS00041">
    <property type="entry name" value="HTH_ARAC_FAMILY_1"/>
    <property type="match status" value="1"/>
</dbReference>
<evidence type="ECO:0000313" key="7">
    <source>
        <dbReference type="EMBL" id="MDI4643832.1"/>
    </source>
</evidence>
<dbReference type="PANTHER" id="PTHR43280">
    <property type="entry name" value="ARAC-FAMILY TRANSCRIPTIONAL REGULATOR"/>
    <property type="match status" value="1"/>
</dbReference>
<keyword evidence="4" id="KW-0597">Phosphoprotein</keyword>
<feature type="domain" description="HTH araC/xylS-type" evidence="5">
    <location>
        <begin position="377"/>
        <end position="475"/>
    </location>
</feature>
<keyword evidence="2" id="KW-0238">DNA-binding</keyword>
<dbReference type="SMART" id="SM00448">
    <property type="entry name" value="REC"/>
    <property type="match status" value="1"/>
</dbReference>
<dbReference type="PANTHER" id="PTHR43280:SF34">
    <property type="entry name" value="ARAC-FAMILY TRANSCRIPTIONAL REGULATOR"/>
    <property type="match status" value="1"/>
</dbReference>
<dbReference type="EMBL" id="JAGRPV010000001">
    <property type="protein sequence ID" value="MDI4643832.1"/>
    <property type="molecule type" value="Genomic_DNA"/>
</dbReference>
<evidence type="ECO:0000256" key="3">
    <source>
        <dbReference type="ARBA" id="ARBA00023163"/>
    </source>
</evidence>
<evidence type="ECO:0000256" key="2">
    <source>
        <dbReference type="ARBA" id="ARBA00023125"/>
    </source>
</evidence>
<dbReference type="SUPFAM" id="SSF46689">
    <property type="entry name" value="Homeodomain-like"/>
    <property type="match status" value="2"/>
</dbReference>
<dbReference type="CDD" id="cd17536">
    <property type="entry name" value="REC_YesN-like"/>
    <property type="match status" value="1"/>
</dbReference>
<evidence type="ECO:0000313" key="8">
    <source>
        <dbReference type="Proteomes" id="UP001161691"/>
    </source>
</evidence>
<dbReference type="PROSITE" id="PS50110">
    <property type="entry name" value="RESPONSE_REGULATORY"/>
    <property type="match status" value="1"/>
</dbReference>
<dbReference type="Gene3D" id="3.40.50.2300">
    <property type="match status" value="1"/>
</dbReference>
<feature type="domain" description="Response regulatory" evidence="6">
    <location>
        <begin position="3"/>
        <end position="120"/>
    </location>
</feature>
<protein>
    <submittedName>
        <fullName evidence="7">Response regulator</fullName>
    </submittedName>
</protein>
<evidence type="ECO:0000259" key="5">
    <source>
        <dbReference type="PROSITE" id="PS01124"/>
    </source>
</evidence>
<accession>A0ABT6TAH4</accession>
<evidence type="ECO:0000256" key="4">
    <source>
        <dbReference type="PROSITE-ProRule" id="PRU00169"/>
    </source>
</evidence>
<gene>
    <name evidence="7" type="ORF">KB449_02625</name>
</gene>
<dbReference type="Pfam" id="PF12833">
    <property type="entry name" value="HTH_18"/>
    <property type="match status" value="1"/>
</dbReference>
<dbReference type="RefSeq" id="WP_282906877.1">
    <property type="nucleotide sequence ID" value="NZ_JAGRPV010000001.1"/>
</dbReference>
<organism evidence="7 8">
    <name type="scientific">Cohnella hashimotonis</name>
    <dbReference type="NCBI Taxonomy" id="2826895"/>
    <lineage>
        <taxon>Bacteria</taxon>
        <taxon>Bacillati</taxon>
        <taxon>Bacillota</taxon>
        <taxon>Bacilli</taxon>
        <taxon>Bacillales</taxon>
        <taxon>Paenibacillaceae</taxon>
        <taxon>Cohnella</taxon>
    </lineage>
</organism>
<feature type="modified residue" description="4-aspartylphosphate" evidence="4">
    <location>
        <position position="55"/>
    </location>
</feature>